<gene>
    <name evidence="2" type="ORF">MANES_17G115800</name>
</gene>
<evidence type="ECO:0000313" key="2">
    <source>
        <dbReference type="EMBL" id="OAY25736.1"/>
    </source>
</evidence>
<accession>A0A2C9U6W7</accession>
<sequence length="68" mass="8017">MVTTNRGICLRETPSLLFVLIFDSFFGETLMCNYFTFLSLYVMILSPISFRICFVFFFPFTIFSSIRN</sequence>
<keyword evidence="1" id="KW-0472">Membrane</keyword>
<proteinExistence type="predicted"/>
<keyword evidence="1" id="KW-1133">Transmembrane helix</keyword>
<name>A0A2C9U6W7_MANES</name>
<feature type="transmembrane region" description="Helical" evidence="1">
    <location>
        <begin position="48"/>
        <end position="66"/>
    </location>
</feature>
<evidence type="ECO:0000256" key="1">
    <source>
        <dbReference type="SAM" id="Phobius"/>
    </source>
</evidence>
<keyword evidence="1" id="KW-0812">Transmembrane</keyword>
<protein>
    <submittedName>
        <fullName evidence="2">Uncharacterized protein</fullName>
    </submittedName>
</protein>
<dbReference type="EMBL" id="CM004403">
    <property type="protein sequence ID" value="OAY25736.1"/>
    <property type="molecule type" value="Genomic_DNA"/>
</dbReference>
<reference evidence="2" key="1">
    <citation type="submission" date="2016-02" db="EMBL/GenBank/DDBJ databases">
        <title>WGS assembly of Manihot esculenta.</title>
        <authorList>
            <person name="Bredeson J.V."/>
            <person name="Prochnik S.E."/>
            <person name="Lyons J.B."/>
            <person name="Schmutz J."/>
            <person name="Grimwood J."/>
            <person name="Vrebalov J."/>
            <person name="Bart R.S."/>
            <person name="Amuge T."/>
            <person name="Ferguson M.E."/>
            <person name="Green R."/>
            <person name="Putnam N."/>
            <person name="Stites J."/>
            <person name="Rounsley S."/>
            <person name="Rokhsar D.S."/>
        </authorList>
    </citation>
    <scope>NUCLEOTIDE SEQUENCE [LARGE SCALE GENOMIC DNA]</scope>
    <source>
        <tissue evidence="2">Leaf</tissue>
    </source>
</reference>
<dbReference type="AlphaFoldDB" id="A0A2C9U6W7"/>
<organism evidence="2">
    <name type="scientific">Manihot esculenta</name>
    <name type="common">Cassava</name>
    <name type="synonym">Jatropha manihot</name>
    <dbReference type="NCBI Taxonomy" id="3983"/>
    <lineage>
        <taxon>Eukaryota</taxon>
        <taxon>Viridiplantae</taxon>
        <taxon>Streptophyta</taxon>
        <taxon>Embryophyta</taxon>
        <taxon>Tracheophyta</taxon>
        <taxon>Spermatophyta</taxon>
        <taxon>Magnoliopsida</taxon>
        <taxon>eudicotyledons</taxon>
        <taxon>Gunneridae</taxon>
        <taxon>Pentapetalae</taxon>
        <taxon>rosids</taxon>
        <taxon>fabids</taxon>
        <taxon>Malpighiales</taxon>
        <taxon>Euphorbiaceae</taxon>
        <taxon>Crotonoideae</taxon>
        <taxon>Manihoteae</taxon>
        <taxon>Manihot</taxon>
    </lineage>
</organism>